<comment type="caution">
    <text evidence="2">The sequence shown here is derived from an EMBL/GenBank/DDBJ whole genome shotgun (WGS) entry which is preliminary data.</text>
</comment>
<name>A0A151NIQ5_ALLMI</name>
<dbReference type="Proteomes" id="UP000050525">
    <property type="component" value="Unassembled WGS sequence"/>
</dbReference>
<sequence length="88" mass="10300">MMRAVPFTATTFEGRKEDWRQSWTYNKHHLQPFVNYDSFKVPTGVQCRKVETNCLYLYEEHHNPTPNSGEAKTIQQSRAHTSLGREDA</sequence>
<evidence type="ECO:0000313" key="3">
    <source>
        <dbReference type="Proteomes" id="UP000050525"/>
    </source>
</evidence>
<evidence type="ECO:0000256" key="1">
    <source>
        <dbReference type="SAM" id="MobiDB-lite"/>
    </source>
</evidence>
<proteinExistence type="predicted"/>
<dbReference type="EMBL" id="AKHW03002956">
    <property type="protein sequence ID" value="KYO36678.1"/>
    <property type="molecule type" value="Genomic_DNA"/>
</dbReference>
<evidence type="ECO:0000313" key="2">
    <source>
        <dbReference type="EMBL" id="KYO36678.1"/>
    </source>
</evidence>
<accession>A0A151NIQ5</accession>
<dbReference type="AlphaFoldDB" id="A0A151NIQ5"/>
<feature type="region of interest" description="Disordered" evidence="1">
    <location>
        <begin position="63"/>
        <end position="88"/>
    </location>
</feature>
<gene>
    <name evidence="2" type="ORF">Y1Q_0024352</name>
</gene>
<organism evidence="2 3">
    <name type="scientific">Alligator mississippiensis</name>
    <name type="common">American alligator</name>
    <dbReference type="NCBI Taxonomy" id="8496"/>
    <lineage>
        <taxon>Eukaryota</taxon>
        <taxon>Metazoa</taxon>
        <taxon>Chordata</taxon>
        <taxon>Craniata</taxon>
        <taxon>Vertebrata</taxon>
        <taxon>Euteleostomi</taxon>
        <taxon>Archelosauria</taxon>
        <taxon>Archosauria</taxon>
        <taxon>Crocodylia</taxon>
        <taxon>Alligatoridae</taxon>
        <taxon>Alligatorinae</taxon>
        <taxon>Alligator</taxon>
    </lineage>
</organism>
<feature type="compositionally biased region" description="Polar residues" evidence="1">
    <location>
        <begin position="64"/>
        <end position="80"/>
    </location>
</feature>
<protein>
    <submittedName>
        <fullName evidence="2">Uncharacterized protein</fullName>
    </submittedName>
</protein>
<keyword evidence="3" id="KW-1185">Reference proteome</keyword>
<reference evidence="2 3" key="1">
    <citation type="journal article" date="2012" name="Genome Biol.">
        <title>Sequencing three crocodilian genomes to illuminate the evolution of archosaurs and amniotes.</title>
        <authorList>
            <person name="St John J.A."/>
            <person name="Braun E.L."/>
            <person name="Isberg S.R."/>
            <person name="Miles L.G."/>
            <person name="Chong A.Y."/>
            <person name="Gongora J."/>
            <person name="Dalzell P."/>
            <person name="Moran C."/>
            <person name="Bed'hom B."/>
            <person name="Abzhanov A."/>
            <person name="Burgess S.C."/>
            <person name="Cooksey A.M."/>
            <person name="Castoe T.A."/>
            <person name="Crawford N.G."/>
            <person name="Densmore L.D."/>
            <person name="Drew J.C."/>
            <person name="Edwards S.V."/>
            <person name="Faircloth B.C."/>
            <person name="Fujita M.K."/>
            <person name="Greenwold M.J."/>
            <person name="Hoffmann F.G."/>
            <person name="Howard J.M."/>
            <person name="Iguchi T."/>
            <person name="Janes D.E."/>
            <person name="Khan S.Y."/>
            <person name="Kohno S."/>
            <person name="de Koning A.J."/>
            <person name="Lance S.L."/>
            <person name="McCarthy F.M."/>
            <person name="McCormack J.E."/>
            <person name="Merchant M.E."/>
            <person name="Peterson D.G."/>
            <person name="Pollock D.D."/>
            <person name="Pourmand N."/>
            <person name="Raney B.J."/>
            <person name="Roessler K.A."/>
            <person name="Sanford J.R."/>
            <person name="Sawyer R.H."/>
            <person name="Schmidt C.J."/>
            <person name="Triplett E.W."/>
            <person name="Tuberville T.D."/>
            <person name="Venegas-Anaya M."/>
            <person name="Howard J.T."/>
            <person name="Jarvis E.D."/>
            <person name="Guillette L.J.Jr."/>
            <person name="Glenn T.C."/>
            <person name="Green R.E."/>
            <person name="Ray D.A."/>
        </authorList>
    </citation>
    <scope>NUCLEOTIDE SEQUENCE [LARGE SCALE GENOMIC DNA]</scope>
    <source>
        <strain evidence="2">KSC_2009_1</strain>
    </source>
</reference>